<dbReference type="EMBL" id="JACIDE010000002">
    <property type="protein sequence ID" value="MBB4072619.1"/>
    <property type="molecule type" value="Genomic_DNA"/>
</dbReference>
<dbReference type="Proteomes" id="UP000559598">
    <property type="component" value="Unassembled WGS sequence"/>
</dbReference>
<dbReference type="AlphaFoldDB" id="A0A840DSU1"/>
<feature type="compositionally biased region" description="Basic and acidic residues" evidence="1">
    <location>
        <begin position="52"/>
        <end position="69"/>
    </location>
</feature>
<name>A0A840DSU1_9BACL</name>
<reference evidence="3 4" key="1">
    <citation type="submission" date="2020-08" db="EMBL/GenBank/DDBJ databases">
        <title>Genomic Encyclopedia of Type Strains, Phase IV (KMG-IV): sequencing the most valuable type-strain genomes for metagenomic binning, comparative biology and taxonomic classification.</title>
        <authorList>
            <person name="Goeker M."/>
        </authorList>
    </citation>
    <scope>NUCLEOTIDE SEQUENCE [LARGE SCALE GENOMIC DNA]</scope>
    <source>
        <strain evidence="3 4">DSM 17075</strain>
    </source>
</reference>
<evidence type="ECO:0000256" key="1">
    <source>
        <dbReference type="SAM" id="MobiDB-lite"/>
    </source>
</evidence>
<organism evidence="3 4">
    <name type="scientific">Anoxybacteroides voinovskiense</name>
    <dbReference type="NCBI Taxonomy" id="230470"/>
    <lineage>
        <taxon>Bacteria</taxon>
        <taxon>Bacillati</taxon>
        <taxon>Bacillota</taxon>
        <taxon>Bacilli</taxon>
        <taxon>Bacillales</taxon>
        <taxon>Anoxybacillaceae</taxon>
        <taxon>Anoxybacteroides</taxon>
    </lineage>
</organism>
<keyword evidence="4" id="KW-1185">Reference proteome</keyword>
<dbReference type="RefSeq" id="WP_183183043.1">
    <property type="nucleotide sequence ID" value="NZ_BMNP01000001.1"/>
</dbReference>
<evidence type="ECO:0000313" key="3">
    <source>
        <dbReference type="EMBL" id="MBB4072619.1"/>
    </source>
</evidence>
<evidence type="ECO:0000313" key="4">
    <source>
        <dbReference type="Proteomes" id="UP000559598"/>
    </source>
</evidence>
<feature type="signal peptide" evidence="2">
    <location>
        <begin position="1"/>
        <end position="29"/>
    </location>
</feature>
<accession>A0A840DSU1</accession>
<sequence>MKKRKRYSFLSYVLAFTLTISTWTPFVKAEETSSSSVTEPIQDHTVSLPNEVQKEEPSSRDPYPKEKEIPSLRTETTKVYENSDGTYTAEVYTEPIHFKKNGQWVDMDNTLVENSQQEFENKANQFKVKFPKKPKQNRQARLFTYEIAGHNITVELSDDDAPAAKQFKGIKDIAGTFQKERVQYKQLYPSVTFDYALDGTKVKENIIFDSYQGKNRFEFHIKVQGLKAEKQESGTILMARIRIRLRTILPTA</sequence>
<gene>
    <name evidence="3" type="ORF">GGR02_000365</name>
</gene>
<keyword evidence="2" id="KW-0732">Signal</keyword>
<evidence type="ECO:0000256" key="2">
    <source>
        <dbReference type="SAM" id="SignalP"/>
    </source>
</evidence>
<feature type="compositionally biased region" description="Polar residues" evidence="1">
    <location>
        <begin position="32"/>
        <end position="50"/>
    </location>
</feature>
<proteinExistence type="predicted"/>
<comment type="caution">
    <text evidence="3">The sequence shown here is derived from an EMBL/GenBank/DDBJ whole genome shotgun (WGS) entry which is preliminary data.</text>
</comment>
<protein>
    <submittedName>
        <fullName evidence="3">Uncharacterized protein</fullName>
    </submittedName>
</protein>
<feature type="chain" id="PRO_5032983775" evidence="2">
    <location>
        <begin position="30"/>
        <end position="252"/>
    </location>
</feature>
<feature type="region of interest" description="Disordered" evidence="1">
    <location>
        <begin position="31"/>
        <end position="69"/>
    </location>
</feature>